<accession>A0A8X6W3N4</accession>
<organism evidence="1 2">
    <name type="scientific">Trichonephila clavipes</name>
    <name type="common">Golden silk orbweaver</name>
    <name type="synonym">Nephila clavipes</name>
    <dbReference type="NCBI Taxonomy" id="2585209"/>
    <lineage>
        <taxon>Eukaryota</taxon>
        <taxon>Metazoa</taxon>
        <taxon>Ecdysozoa</taxon>
        <taxon>Arthropoda</taxon>
        <taxon>Chelicerata</taxon>
        <taxon>Arachnida</taxon>
        <taxon>Araneae</taxon>
        <taxon>Araneomorphae</taxon>
        <taxon>Entelegynae</taxon>
        <taxon>Araneoidea</taxon>
        <taxon>Nephilidae</taxon>
        <taxon>Trichonephila</taxon>
    </lineage>
</organism>
<keyword evidence="2" id="KW-1185">Reference proteome</keyword>
<gene>
    <name evidence="1" type="ORF">TNCV_910191</name>
</gene>
<proteinExistence type="predicted"/>
<name>A0A8X6W3N4_TRICX</name>
<reference evidence="1" key="1">
    <citation type="submission" date="2020-08" db="EMBL/GenBank/DDBJ databases">
        <title>Multicomponent nature underlies the extraordinary mechanical properties of spider dragline silk.</title>
        <authorList>
            <person name="Kono N."/>
            <person name="Nakamura H."/>
            <person name="Mori M."/>
            <person name="Yoshida Y."/>
            <person name="Ohtoshi R."/>
            <person name="Malay A.D."/>
            <person name="Moran D.A.P."/>
            <person name="Tomita M."/>
            <person name="Numata K."/>
            <person name="Arakawa K."/>
        </authorList>
    </citation>
    <scope>NUCLEOTIDE SEQUENCE</scope>
</reference>
<dbReference type="AlphaFoldDB" id="A0A8X6W3N4"/>
<evidence type="ECO:0000313" key="2">
    <source>
        <dbReference type="Proteomes" id="UP000887159"/>
    </source>
</evidence>
<sequence length="105" mass="11677">MCIPYHPGIKATIDGIATHILSHQEQSQTNAVKAQDYDNSFLGSAQCFAGGLRPQEEQRSAQVRTEQVYGRSEEHCKTNGVACCQKVFYFSTITQGFTFLGRIET</sequence>
<dbReference type="Proteomes" id="UP000887159">
    <property type="component" value="Unassembled WGS sequence"/>
</dbReference>
<protein>
    <submittedName>
        <fullName evidence="1">Uncharacterized protein</fullName>
    </submittedName>
</protein>
<evidence type="ECO:0000313" key="1">
    <source>
        <dbReference type="EMBL" id="GFY27568.1"/>
    </source>
</evidence>
<dbReference type="EMBL" id="BMAU01021380">
    <property type="protein sequence ID" value="GFY27568.1"/>
    <property type="molecule type" value="Genomic_DNA"/>
</dbReference>
<comment type="caution">
    <text evidence="1">The sequence shown here is derived from an EMBL/GenBank/DDBJ whole genome shotgun (WGS) entry which is preliminary data.</text>
</comment>